<gene>
    <name evidence="2" type="ORF">I7X12_00355</name>
</gene>
<sequence>MSVVSEPVAVPGGRDVRGSLDEPDDRAEPTACVVACPPHPQLGGSRSDRRLTAVADALTDRDTACLRFDYGEWGEGRGELRDTRAAVAWAAERYGTVGLFGYSFGGCLALVAAAEREDRETEGSTESLAAVSALAPASRVGDGTEAVDAVVAVERIDCPGQVVYGSRDDTVDWAPVVERARERGLEVAELTADHHFVGQAGKAARVVADFLDGRV</sequence>
<dbReference type="GO" id="GO:0016787">
    <property type="term" value="F:hydrolase activity"/>
    <property type="evidence" value="ECO:0007669"/>
    <property type="project" value="UniProtKB-KW"/>
</dbReference>
<evidence type="ECO:0000313" key="3">
    <source>
        <dbReference type="Proteomes" id="UP000595001"/>
    </source>
</evidence>
<reference evidence="2 3" key="1">
    <citation type="submission" date="2020-12" db="EMBL/GenBank/DDBJ databases">
        <title>Halosimplex halophilum sp. nov. and Halosimplex salinum sp. nov., two new members of the genus Halosimplex.</title>
        <authorList>
            <person name="Cui H.L."/>
        </authorList>
    </citation>
    <scope>NUCLEOTIDE SEQUENCE [LARGE SCALE GENOMIC DNA]</scope>
    <source>
        <strain evidence="2 3">YGH94</strain>
    </source>
</reference>
<keyword evidence="3" id="KW-1185">Reference proteome</keyword>
<dbReference type="InterPro" id="IPR029058">
    <property type="entry name" value="AB_hydrolase_fold"/>
</dbReference>
<feature type="region of interest" description="Disordered" evidence="1">
    <location>
        <begin position="1"/>
        <end position="26"/>
    </location>
</feature>
<dbReference type="SUPFAM" id="SSF53474">
    <property type="entry name" value="alpha/beta-Hydrolases"/>
    <property type="match status" value="1"/>
</dbReference>
<dbReference type="Gene3D" id="3.40.50.1820">
    <property type="entry name" value="alpha/beta hydrolase"/>
    <property type="match status" value="1"/>
</dbReference>
<evidence type="ECO:0000313" key="2">
    <source>
        <dbReference type="EMBL" id="QPV63120.1"/>
    </source>
</evidence>
<dbReference type="OrthoDB" id="50239at2157"/>
<accession>A0A7T3KVS2</accession>
<protein>
    <submittedName>
        <fullName evidence="2">Alpha/beta hydrolase</fullName>
    </submittedName>
</protein>
<keyword evidence="2" id="KW-0378">Hydrolase</keyword>
<dbReference type="KEGG" id="hlt:I7X12_00355"/>
<dbReference type="AlphaFoldDB" id="A0A7T3KVS2"/>
<dbReference type="EMBL" id="CP065856">
    <property type="protein sequence ID" value="QPV63120.1"/>
    <property type="molecule type" value="Genomic_DNA"/>
</dbReference>
<evidence type="ECO:0000256" key="1">
    <source>
        <dbReference type="SAM" id="MobiDB-lite"/>
    </source>
</evidence>
<name>A0A7T3KVS2_9EURY</name>
<organism evidence="2 3">
    <name type="scientific">Halosimplex litoreum</name>
    <dbReference type="NCBI Taxonomy" id="1198301"/>
    <lineage>
        <taxon>Archaea</taxon>
        <taxon>Methanobacteriati</taxon>
        <taxon>Methanobacteriota</taxon>
        <taxon>Stenosarchaea group</taxon>
        <taxon>Halobacteria</taxon>
        <taxon>Halobacteriales</taxon>
        <taxon>Haloarculaceae</taxon>
        <taxon>Halosimplex</taxon>
    </lineage>
</organism>
<dbReference type="Proteomes" id="UP000595001">
    <property type="component" value="Chromosome"/>
</dbReference>
<proteinExistence type="predicted"/>